<keyword evidence="1 5" id="KW-0963">Cytoplasm</keyword>
<dbReference type="InterPro" id="IPR012337">
    <property type="entry name" value="RNaseH-like_sf"/>
</dbReference>
<dbReference type="CDD" id="cd16964">
    <property type="entry name" value="YqgF"/>
    <property type="match status" value="1"/>
</dbReference>
<reference evidence="7" key="1">
    <citation type="submission" date="2021-02" db="EMBL/GenBank/DDBJ databases">
        <title>Genome-Resolved Metagenomics of a Microbial Community Performing Photosynthetic Biological Nutrient Removal.</title>
        <authorList>
            <person name="Mcdaniel E.A."/>
        </authorList>
    </citation>
    <scope>NUCLEOTIDE SEQUENCE</scope>
    <source>
        <strain evidence="7">UWPOB_OBS1</strain>
    </source>
</reference>
<dbReference type="GO" id="GO:0004518">
    <property type="term" value="F:nuclease activity"/>
    <property type="evidence" value="ECO:0007669"/>
    <property type="project" value="UniProtKB-KW"/>
</dbReference>
<comment type="caution">
    <text evidence="7">The sequence shown here is derived from an EMBL/GenBank/DDBJ whole genome shotgun (WGS) entry which is preliminary data.</text>
</comment>
<dbReference type="Gene3D" id="3.30.420.140">
    <property type="entry name" value="YqgF/RNase H-like domain"/>
    <property type="match status" value="1"/>
</dbReference>
<dbReference type="SUPFAM" id="SSF53098">
    <property type="entry name" value="Ribonuclease H-like"/>
    <property type="match status" value="1"/>
</dbReference>
<comment type="subcellular location">
    <subcellularLocation>
        <location evidence="5">Cytoplasm</location>
    </subcellularLocation>
</comment>
<evidence type="ECO:0000259" key="6">
    <source>
        <dbReference type="SMART" id="SM00732"/>
    </source>
</evidence>
<dbReference type="PANTHER" id="PTHR33317">
    <property type="entry name" value="POLYNUCLEOTIDYL TRANSFERASE, RIBONUCLEASE H-LIKE SUPERFAMILY PROTEIN"/>
    <property type="match status" value="1"/>
</dbReference>
<keyword evidence="2 5" id="KW-0690">Ribosome biogenesis</keyword>
<keyword evidence="4 5" id="KW-0378">Hydrolase</keyword>
<dbReference type="InterPro" id="IPR005227">
    <property type="entry name" value="YqgF"/>
</dbReference>
<dbReference type="GO" id="GO:0000967">
    <property type="term" value="P:rRNA 5'-end processing"/>
    <property type="evidence" value="ECO:0007669"/>
    <property type="project" value="UniProtKB-UniRule"/>
</dbReference>
<keyword evidence="3 5" id="KW-0540">Nuclease</keyword>
<dbReference type="EMBL" id="JAFLCK010000011">
    <property type="protein sequence ID" value="MBN8660522.1"/>
    <property type="molecule type" value="Genomic_DNA"/>
</dbReference>
<protein>
    <recommendedName>
        <fullName evidence="5">Putative pre-16S rRNA nuclease</fullName>
        <ecNumber evidence="5">3.1.-.-</ecNumber>
    </recommendedName>
</protein>
<evidence type="ECO:0000256" key="1">
    <source>
        <dbReference type="ARBA" id="ARBA00022490"/>
    </source>
</evidence>
<name>A0A8J7PFQ8_9BACT</name>
<comment type="function">
    <text evidence="5">Could be a nuclease involved in processing of the 5'-end of pre-16S rRNA.</text>
</comment>
<feature type="domain" description="YqgF/RNase H-like" evidence="6">
    <location>
        <begin position="6"/>
        <end position="106"/>
    </location>
</feature>
<evidence type="ECO:0000256" key="3">
    <source>
        <dbReference type="ARBA" id="ARBA00022722"/>
    </source>
</evidence>
<dbReference type="InterPro" id="IPR006641">
    <property type="entry name" value="YqgF/RNaseH-like_dom"/>
</dbReference>
<dbReference type="AlphaFoldDB" id="A0A8J7PFQ8"/>
<comment type="similarity">
    <text evidence="5">Belongs to the YqgF HJR family.</text>
</comment>
<dbReference type="HAMAP" id="MF_00651">
    <property type="entry name" value="Nuclease_YqgF"/>
    <property type="match status" value="1"/>
</dbReference>
<sequence>MSNAKPRIIGLDIGDRRIGVAISDPLRITAAGLETIERTNVRADVQAVRDIALRHGAVQIVVGLPQNMDGSMGEQSEKVKSFARKLAREINIPIVYEDERLTTISAIRTLTIQGVKTGHNKALVDQQAAAIILQKFLDRKEPPPIA</sequence>
<dbReference type="InterPro" id="IPR037027">
    <property type="entry name" value="YqgF/RNaseH-like_dom_sf"/>
</dbReference>
<dbReference type="EC" id="3.1.-.-" evidence="5"/>
<organism evidence="7 8">
    <name type="scientific">Candidatus Obscuribacter phosphatis</name>
    <dbReference type="NCBI Taxonomy" id="1906157"/>
    <lineage>
        <taxon>Bacteria</taxon>
        <taxon>Bacillati</taxon>
        <taxon>Candidatus Melainabacteria</taxon>
        <taxon>Candidatus Obscuribacterales</taxon>
        <taxon>Candidatus Obscuribacteraceae</taxon>
        <taxon>Candidatus Obscuribacter</taxon>
    </lineage>
</organism>
<dbReference type="GO" id="GO:0005829">
    <property type="term" value="C:cytosol"/>
    <property type="evidence" value="ECO:0007669"/>
    <property type="project" value="TreeGrafter"/>
</dbReference>
<dbReference type="Proteomes" id="UP000664277">
    <property type="component" value="Unassembled WGS sequence"/>
</dbReference>
<dbReference type="NCBIfam" id="TIGR00250">
    <property type="entry name" value="RNAse_H_YqgF"/>
    <property type="match status" value="1"/>
</dbReference>
<proteinExistence type="inferred from homology"/>
<evidence type="ECO:0000313" key="7">
    <source>
        <dbReference type="EMBL" id="MBN8660522.1"/>
    </source>
</evidence>
<gene>
    <name evidence="7" type="primary">ruvX</name>
    <name evidence="7" type="ORF">J0M35_09185</name>
</gene>
<dbReference type="Pfam" id="PF03652">
    <property type="entry name" value="RuvX"/>
    <property type="match status" value="1"/>
</dbReference>
<accession>A0A8J7PFQ8</accession>
<dbReference type="SMART" id="SM00732">
    <property type="entry name" value="YqgFc"/>
    <property type="match status" value="1"/>
</dbReference>
<evidence type="ECO:0000256" key="5">
    <source>
        <dbReference type="HAMAP-Rule" id="MF_00651"/>
    </source>
</evidence>
<dbReference type="PANTHER" id="PTHR33317:SF4">
    <property type="entry name" value="POLYNUCLEOTIDYL TRANSFERASE, RIBONUCLEASE H-LIKE SUPERFAMILY PROTEIN"/>
    <property type="match status" value="1"/>
</dbReference>
<dbReference type="GO" id="GO:0016788">
    <property type="term" value="F:hydrolase activity, acting on ester bonds"/>
    <property type="evidence" value="ECO:0007669"/>
    <property type="project" value="UniProtKB-UniRule"/>
</dbReference>
<evidence type="ECO:0000256" key="2">
    <source>
        <dbReference type="ARBA" id="ARBA00022517"/>
    </source>
</evidence>
<evidence type="ECO:0000313" key="8">
    <source>
        <dbReference type="Proteomes" id="UP000664277"/>
    </source>
</evidence>
<evidence type="ECO:0000256" key="4">
    <source>
        <dbReference type="ARBA" id="ARBA00022801"/>
    </source>
</evidence>